<dbReference type="GO" id="GO:0005829">
    <property type="term" value="C:cytosol"/>
    <property type="evidence" value="ECO:0007669"/>
    <property type="project" value="TreeGrafter"/>
</dbReference>
<comment type="similarity">
    <text evidence="1 7">Belongs to the OSBP family.</text>
</comment>
<proteinExistence type="inferred from homology"/>
<reference evidence="10 11" key="1">
    <citation type="journal article" date="2012" name="Science">
        <title>The Paleozoic origin of enzymatic lignin decomposition reconstructed from 31 fungal genomes.</title>
        <authorList>
            <person name="Floudas D."/>
            <person name="Binder M."/>
            <person name="Riley R."/>
            <person name="Barry K."/>
            <person name="Blanchette R.A."/>
            <person name="Henrissat B."/>
            <person name="Martinez A.T."/>
            <person name="Otillar R."/>
            <person name="Spatafora J.W."/>
            <person name="Yadav J.S."/>
            <person name="Aerts A."/>
            <person name="Benoit I."/>
            <person name="Boyd A."/>
            <person name="Carlson A."/>
            <person name="Copeland A."/>
            <person name="Coutinho P.M."/>
            <person name="de Vries R.P."/>
            <person name="Ferreira P."/>
            <person name="Findley K."/>
            <person name="Foster B."/>
            <person name="Gaskell J."/>
            <person name="Glotzer D."/>
            <person name="Gorecki P."/>
            <person name="Heitman J."/>
            <person name="Hesse C."/>
            <person name="Hori C."/>
            <person name="Igarashi K."/>
            <person name="Jurgens J.A."/>
            <person name="Kallen N."/>
            <person name="Kersten P."/>
            <person name="Kohler A."/>
            <person name="Kuees U."/>
            <person name="Kumar T.K.A."/>
            <person name="Kuo A."/>
            <person name="LaButti K."/>
            <person name="Larrondo L.F."/>
            <person name="Lindquist E."/>
            <person name="Ling A."/>
            <person name="Lombard V."/>
            <person name="Lucas S."/>
            <person name="Lundell T."/>
            <person name="Martin R."/>
            <person name="McLaughlin D.J."/>
            <person name="Morgenstern I."/>
            <person name="Morin E."/>
            <person name="Murat C."/>
            <person name="Nagy L.G."/>
            <person name="Nolan M."/>
            <person name="Ohm R.A."/>
            <person name="Patyshakuliyeva A."/>
            <person name="Rokas A."/>
            <person name="Ruiz-Duenas F.J."/>
            <person name="Sabat G."/>
            <person name="Salamov A."/>
            <person name="Samejima M."/>
            <person name="Schmutz J."/>
            <person name="Slot J.C."/>
            <person name="St John F."/>
            <person name="Stenlid J."/>
            <person name="Sun H."/>
            <person name="Sun S."/>
            <person name="Syed K."/>
            <person name="Tsang A."/>
            <person name="Wiebenga A."/>
            <person name="Young D."/>
            <person name="Pisabarro A."/>
            <person name="Eastwood D.C."/>
            <person name="Martin F."/>
            <person name="Cullen D."/>
            <person name="Grigoriev I.V."/>
            <person name="Hibbett D.S."/>
        </authorList>
    </citation>
    <scope>NUCLEOTIDE SEQUENCE</scope>
    <source>
        <strain evidence="11">FP-58527</strain>
    </source>
</reference>
<keyword evidence="5" id="KW-0446">Lipid-binding</keyword>
<dbReference type="InterPro" id="IPR018494">
    <property type="entry name" value="Oxysterol-bd_CS"/>
</dbReference>
<dbReference type="PROSITE" id="PS50088">
    <property type="entry name" value="ANK_REPEAT"/>
    <property type="match status" value="1"/>
</dbReference>
<feature type="compositionally biased region" description="Basic and acidic residues" evidence="8">
    <location>
        <begin position="355"/>
        <end position="366"/>
    </location>
</feature>
<dbReference type="HOGENOM" id="CLU_001040_1_0_1"/>
<feature type="domain" description="PH" evidence="9">
    <location>
        <begin position="252"/>
        <end position="352"/>
    </location>
</feature>
<keyword evidence="4" id="KW-0445">Lipid transport</keyword>
<evidence type="ECO:0000256" key="3">
    <source>
        <dbReference type="ARBA" id="ARBA00022553"/>
    </source>
</evidence>
<dbReference type="EMBL" id="KE504202">
    <property type="protein sequence ID" value="EPS95681.1"/>
    <property type="molecule type" value="Genomic_DNA"/>
</dbReference>
<dbReference type="Proteomes" id="UP000015241">
    <property type="component" value="Unassembled WGS sequence"/>
</dbReference>
<evidence type="ECO:0000259" key="9">
    <source>
        <dbReference type="PROSITE" id="PS50003"/>
    </source>
</evidence>
<keyword evidence="11" id="KW-1185">Reference proteome</keyword>
<feature type="compositionally biased region" description="Basic and acidic residues" evidence="8">
    <location>
        <begin position="442"/>
        <end position="452"/>
    </location>
</feature>
<evidence type="ECO:0000256" key="6">
    <source>
        <dbReference type="PROSITE-ProRule" id="PRU00023"/>
    </source>
</evidence>
<feature type="region of interest" description="Disordered" evidence="8">
    <location>
        <begin position="391"/>
        <end position="453"/>
    </location>
</feature>
<dbReference type="FunFam" id="2.40.160.120:FF:000017">
    <property type="entry name" value="Oxysterol-binding protein homolog C2F12.05c"/>
    <property type="match status" value="1"/>
</dbReference>
<protein>
    <recommendedName>
        <fullName evidence="9">PH domain-containing protein</fullName>
    </recommendedName>
</protein>
<dbReference type="InterPro" id="IPR002110">
    <property type="entry name" value="Ankyrin_rpt"/>
</dbReference>
<feature type="repeat" description="ANK" evidence="6">
    <location>
        <begin position="182"/>
        <end position="214"/>
    </location>
</feature>
<dbReference type="GO" id="GO:0097038">
    <property type="term" value="C:perinuclear endoplasmic reticulum"/>
    <property type="evidence" value="ECO:0007669"/>
    <property type="project" value="TreeGrafter"/>
</dbReference>
<dbReference type="SUPFAM" id="SSF50729">
    <property type="entry name" value="PH domain-like"/>
    <property type="match status" value="1"/>
</dbReference>
<dbReference type="SMART" id="SM00248">
    <property type="entry name" value="ANK"/>
    <property type="match status" value="3"/>
</dbReference>
<feature type="compositionally biased region" description="Polar residues" evidence="8">
    <location>
        <begin position="561"/>
        <end position="574"/>
    </location>
</feature>
<evidence type="ECO:0000256" key="7">
    <source>
        <dbReference type="RuleBase" id="RU003844"/>
    </source>
</evidence>
<keyword evidence="6" id="KW-0040">ANK repeat</keyword>
<evidence type="ECO:0000313" key="10">
    <source>
        <dbReference type="EMBL" id="EPS95681.1"/>
    </source>
</evidence>
<feature type="region of interest" description="Disordered" evidence="8">
    <location>
        <begin position="355"/>
        <end position="377"/>
    </location>
</feature>
<dbReference type="PROSITE" id="PS50003">
    <property type="entry name" value="PH_DOMAIN"/>
    <property type="match status" value="1"/>
</dbReference>
<sequence>MDPLYQVKLLSALRSVGDPARIHTFLSALNKDSRKSVEADDDLGATALHLAIRCASTDTVALLLAHRAISPNSVHPPGSSTTALHLAASIARLDAVNILLEHDGIDDTLRDSQGRTCLEVAKGKEIIRAIQDSRAYLTATYRSLLRTYVLSPSTEQPPPDLVKLLSSPRIRHVDLSYLDDTSGRTLLHEAVRRKDLRLVELAVRAGADVFARDRNSKAVYDSAGKDDRVKAFLRQFTNQDPSLLKAASDSAPPELRGYLNKYTNVAKGYNTRWLVLKDGILSYYRHQEDESIASRGSIAMKTAALHISPGNSGLRFEIHSTATRGNAQKWYLKANHRVEAARWTQALQTAIEYAQREPEGERKSGESDVPSLPSFKTGVTSVRGTLASYSIRSKPTDSIHPSATSSNVAPDQESGDEGSPKRDKSFKESGDEREEHDSDAESEAKVPPHDNSFELQGSTLVAQVELASELVSKVPVPEPHSKALELKKAVDETLQSVHGMLVEYVQMIKDREDWWKAKLEREHERQNLWEESLQLVVKDSQTLEDELRAQSRRRSRMVEPSFSTAMTHGDSQGTIKARSPLVGSPMSDAATSFAEHSPALSSPPLSPPQSPPLSVGLVRRPVSRQPSATSPVQSIMAASTSLAFSSASGAPNVEQDGIYTDEEDEFFDAMESNNLPNLVIKPAISDHLWITIHKDQYTGYLKLRERLAITQDDRPPMSLWAVLKNSIGKDLTKISFPVFFNEPTSMLQRMAEDMEFSECLDSACAETDAHRRIAFVAAFAMSNYSSTIGRIAKPFNPMLSETFEYVSLDKDYRYMSEQVSHHPPISACWAESPHWLYYGEVDAQNKFMGKSFEIRPTGIAHAELLLPKERAPTYPAARGPHTEGRVVEHYSWKKVTTNVSGFILGSPTIDHYGDMVVTNHRTGDKCVLTFKPRGWRGKDAYEICGYVADVRGNVTYEIAGRWNSQLAARAVGTGVGQLHSDVKIGGVDPSPEYVLLWRNSEKPPAPFNLTPFAITLNDCPDTLGPFIAPTDCRLRPDQRAFELGKYERANELKNKQEELQRSTRKMREEGQLPPHRPRWFTAETEPDTGERVWAPSIVDDELEYWRERDRVWVSKRTGQQVTWKDIDPIFIPDEPVPSS</sequence>
<dbReference type="SMART" id="SM00233">
    <property type="entry name" value="PH"/>
    <property type="match status" value="1"/>
</dbReference>
<dbReference type="InterPro" id="IPR011993">
    <property type="entry name" value="PH-like_dom_sf"/>
</dbReference>
<evidence type="ECO:0000313" key="11">
    <source>
        <dbReference type="Proteomes" id="UP000015241"/>
    </source>
</evidence>
<dbReference type="Gene3D" id="2.40.160.120">
    <property type="match status" value="1"/>
</dbReference>
<dbReference type="SUPFAM" id="SSF48403">
    <property type="entry name" value="Ankyrin repeat"/>
    <property type="match status" value="1"/>
</dbReference>
<dbReference type="PROSITE" id="PS50297">
    <property type="entry name" value="ANK_REP_REGION"/>
    <property type="match status" value="1"/>
</dbReference>
<evidence type="ECO:0000256" key="2">
    <source>
        <dbReference type="ARBA" id="ARBA00022448"/>
    </source>
</evidence>
<feature type="region of interest" description="Disordered" evidence="8">
    <location>
        <begin position="1053"/>
        <end position="1080"/>
    </location>
</feature>
<dbReference type="GO" id="GO:0032934">
    <property type="term" value="F:sterol binding"/>
    <property type="evidence" value="ECO:0007669"/>
    <property type="project" value="TreeGrafter"/>
</dbReference>
<dbReference type="PANTHER" id="PTHR10972:SF205">
    <property type="entry name" value="OXYSTEROL-BINDING PROTEIN 1"/>
    <property type="match status" value="1"/>
</dbReference>
<dbReference type="Pfam" id="PF00023">
    <property type="entry name" value="Ank"/>
    <property type="match status" value="3"/>
</dbReference>
<dbReference type="GO" id="GO:0006897">
    <property type="term" value="P:endocytosis"/>
    <property type="evidence" value="ECO:0007669"/>
    <property type="project" value="TreeGrafter"/>
</dbReference>
<feature type="compositionally biased region" description="Basic and acidic residues" evidence="8">
    <location>
        <begin position="1053"/>
        <end position="1070"/>
    </location>
</feature>
<evidence type="ECO:0000256" key="5">
    <source>
        <dbReference type="ARBA" id="ARBA00023121"/>
    </source>
</evidence>
<evidence type="ECO:0000256" key="4">
    <source>
        <dbReference type="ARBA" id="ARBA00023055"/>
    </source>
</evidence>
<dbReference type="Pfam" id="PF00169">
    <property type="entry name" value="PH"/>
    <property type="match status" value="1"/>
</dbReference>
<dbReference type="AlphaFoldDB" id="S8DR23"/>
<dbReference type="InterPro" id="IPR036770">
    <property type="entry name" value="Ankyrin_rpt-contain_sf"/>
</dbReference>
<dbReference type="STRING" id="743788.S8DR23"/>
<dbReference type="InterPro" id="IPR000648">
    <property type="entry name" value="Oxysterol-bd"/>
</dbReference>
<feature type="compositionally biased region" description="Polar residues" evidence="8">
    <location>
        <begin position="399"/>
        <end position="409"/>
    </location>
</feature>
<feature type="region of interest" description="Disordered" evidence="8">
    <location>
        <begin position="547"/>
        <end position="616"/>
    </location>
</feature>
<dbReference type="Gene3D" id="1.25.40.20">
    <property type="entry name" value="Ankyrin repeat-containing domain"/>
    <property type="match status" value="2"/>
</dbReference>
<dbReference type="eggNOG" id="KOG1737">
    <property type="taxonomic scope" value="Eukaryota"/>
</dbReference>
<dbReference type="OrthoDB" id="1854502at2759"/>
<dbReference type="FunCoup" id="S8DR23">
    <property type="interactions" value="322"/>
</dbReference>
<dbReference type="FunFam" id="3.30.70.3490:FF:000033">
    <property type="match status" value="1"/>
</dbReference>
<gene>
    <name evidence="10" type="ORF">FOMPIDRAFT_1131897</name>
</gene>
<dbReference type="GO" id="GO:0006869">
    <property type="term" value="P:lipid transport"/>
    <property type="evidence" value="ECO:0007669"/>
    <property type="project" value="UniProtKB-KW"/>
</dbReference>
<name>S8DR23_FOMSC</name>
<dbReference type="InParanoid" id="S8DR23"/>
<evidence type="ECO:0000256" key="1">
    <source>
        <dbReference type="ARBA" id="ARBA00008842"/>
    </source>
</evidence>
<feature type="compositionally biased region" description="Basic and acidic residues" evidence="8">
    <location>
        <begin position="418"/>
        <end position="436"/>
    </location>
</feature>
<dbReference type="InterPro" id="IPR037239">
    <property type="entry name" value="OSBP_sf"/>
</dbReference>
<dbReference type="Pfam" id="PF01237">
    <property type="entry name" value="Oxysterol_BP"/>
    <property type="match status" value="1"/>
</dbReference>
<dbReference type="eggNOG" id="KOG0504">
    <property type="taxonomic scope" value="Eukaryota"/>
</dbReference>
<accession>S8DR23</accession>
<dbReference type="Gene3D" id="2.30.29.30">
    <property type="entry name" value="Pleckstrin-homology domain (PH domain)/Phosphotyrosine-binding domain (PTB)"/>
    <property type="match status" value="1"/>
</dbReference>
<keyword evidence="2" id="KW-0813">Transport</keyword>
<dbReference type="GO" id="GO:0006887">
    <property type="term" value="P:exocytosis"/>
    <property type="evidence" value="ECO:0007669"/>
    <property type="project" value="TreeGrafter"/>
</dbReference>
<dbReference type="GO" id="GO:0005635">
    <property type="term" value="C:nuclear envelope"/>
    <property type="evidence" value="ECO:0007669"/>
    <property type="project" value="TreeGrafter"/>
</dbReference>
<dbReference type="InterPro" id="IPR001849">
    <property type="entry name" value="PH_domain"/>
</dbReference>
<dbReference type="CDD" id="cd13292">
    <property type="entry name" value="PH_Osh1p_Osh2p_yeast"/>
    <property type="match status" value="1"/>
</dbReference>
<evidence type="ECO:0000256" key="8">
    <source>
        <dbReference type="SAM" id="MobiDB-lite"/>
    </source>
</evidence>
<organism evidence="10 11">
    <name type="scientific">Fomitopsis schrenkii</name>
    <name type="common">Brown rot fungus</name>
    <dbReference type="NCBI Taxonomy" id="2126942"/>
    <lineage>
        <taxon>Eukaryota</taxon>
        <taxon>Fungi</taxon>
        <taxon>Dikarya</taxon>
        <taxon>Basidiomycota</taxon>
        <taxon>Agaricomycotina</taxon>
        <taxon>Agaricomycetes</taxon>
        <taxon>Polyporales</taxon>
        <taxon>Fomitopsis</taxon>
    </lineage>
</organism>
<dbReference type="GO" id="GO:0034727">
    <property type="term" value="P:piecemeal microautophagy of the nucleus"/>
    <property type="evidence" value="ECO:0007669"/>
    <property type="project" value="TreeGrafter"/>
</dbReference>
<keyword evidence="3" id="KW-0597">Phosphoprotein</keyword>
<dbReference type="PROSITE" id="PS01013">
    <property type="entry name" value="OSBP"/>
    <property type="match status" value="1"/>
</dbReference>
<dbReference type="PANTHER" id="PTHR10972">
    <property type="entry name" value="OXYSTEROL-BINDING PROTEIN-RELATED"/>
    <property type="match status" value="1"/>
</dbReference>
<dbReference type="GO" id="GO:0005886">
    <property type="term" value="C:plasma membrane"/>
    <property type="evidence" value="ECO:0007669"/>
    <property type="project" value="TreeGrafter"/>
</dbReference>
<dbReference type="GO" id="GO:0030011">
    <property type="term" value="P:maintenance of cell polarity"/>
    <property type="evidence" value="ECO:0007669"/>
    <property type="project" value="TreeGrafter"/>
</dbReference>
<dbReference type="SUPFAM" id="SSF144000">
    <property type="entry name" value="Oxysterol-binding protein-like"/>
    <property type="match status" value="1"/>
</dbReference>